<protein>
    <recommendedName>
        <fullName evidence="9">Heme haloperoxidase family profile domain-containing protein</fullName>
    </recommendedName>
</protein>
<evidence type="ECO:0000256" key="6">
    <source>
        <dbReference type="ARBA" id="ARBA00023004"/>
    </source>
</evidence>
<keyword evidence="3" id="KW-0349">Heme</keyword>
<dbReference type="GO" id="GO:0046872">
    <property type="term" value="F:metal ion binding"/>
    <property type="evidence" value="ECO:0007669"/>
    <property type="project" value="UniProtKB-KW"/>
</dbReference>
<dbReference type="InterPro" id="IPR036851">
    <property type="entry name" value="Chloroperoxidase-like_sf"/>
</dbReference>
<reference evidence="10 11" key="1">
    <citation type="journal article" date="2020" name="ISME J.">
        <title>Uncovering the hidden diversity of litter-decomposition mechanisms in mushroom-forming fungi.</title>
        <authorList>
            <person name="Floudas D."/>
            <person name="Bentzer J."/>
            <person name="Ahren D."/>
            <person name="Johansson T."/>
            <person name="Persson P."/>
            <person name="Tunlid A."/>
        </authorList>
    </citation>
    <scope>NUCLEOTIDE SEQUENCE [LARGE SCALE GENOMIC DNA]</scope>
    <source>
        <strain evidence="10 11">CBS 101986</strain>
    </source>
</reference>
<name>A0A8H5ASD4_9AGAR</name>
<dbReference type="SUPFAM" id="SSF47571">
    <property type="entry name" value="Cloroperoxidase"/>
    <property type="match status" value="1"/>
</dbReference>
<evidence type="ECO:0000256" key="7">
    <source>
        <dbReference type="ARBA" id="ARBA00025795"/>
    </source>
</evidence>
<dbReference type="OrthoDB" id="407298at2759"/>
<accession>A0A8H5ASD4</accession>
<keyword evidence="8" id="KW-0732">Signal</keyword>
<evidence type="ECO:0000256" key="8">
    <source>
        <dbReference type="SAM" id="SignalP"/>
    </source>
</evidence>
<evidence type="ECO:0000256" key="5">
    <source>
        <dbReference type="ARBA" id="ARBA00023002"/>
    </source>
</evidence>
<dbReference type="Pfam" id="PF01328">
    <property type="entry name" value="Peroxidase_2"/>
    <property type="match status" value="1"/>
</dbReference>
<keyword evidence="2" id="KW-0575">Peroxidase</keyword>
<keyword evidence="4" id="KW-0479">Metal-binding</keyword>
<keyword evidence="6" id="KW-0408">Iron</keyword>
<evidence type="ECO:0000259" key="9">
    <source>
        <dbReference type="PROSITE" id="PS51405"/>
    </source>
</evidence>
<dbReference type="PANTHER" id="PTHR33577:SF16">
    <property type="entry name" value="HEME HALOPEROXIDASE FAMILY PROFILE DOMAIN-CONTAINING PROTEIN"/>
    <property type="match status" value="1"/>
</dbReference>
<dbReference type="AlphaFoldDB" id="A0A8H5ASD4"/>
<evidence type="ECO:0000256" key="4">
    <source>
        <dbReference type="ARBA" id="ARBA00022723"/>
    </source>
</evidence>
<evidence type="ECO:0000256" key="1">
    <source>
        <dbReference type="ARBA" id="ARBA00001970"/>
    </source>
</evidence>
<organism evidence="10 11">
    <name type="scientific">Psilocybe cf. subviscida</name>
    <dbReference type="NCBI Taxonomy" id="2480587"/>
    <lineage>
        <taxon>Eukaryota</taxon>
        <taxon>Fungi</taxon>
        <taxon>Dikarya</taxon>
        <taxon>Basidiomycota</taxon>
        <taxon>Agaricomycotina</taxon>
        <taxon>Agaricomycetes</taxon>
        <taxon>Agaricomycetidae</taxon>
        <taxon>Agaricales</taxon>
        <taxon>Agaricineae</taxon>
        <taxon>Strophariaceae</taxon>
        <taxon>Psilocybe</taxon>
    </lineage>
</organism>
<dbReference type="PROSITE" id="PS51405">
    <property type="entry name" value="HEME_HALOPEROXIDASE"/>
    <property type="match status" value="1"/>
</dbReference>
<feature type="signal peptide" evidence="8">
    <location>
        <begin position="1"/>
        <end position="20"/>
    </location>
</feature>
<comment type="similarity">
    <text evidence="7">Belongs to the chloroperoxidase family.</text>
</comment>
<keyword evidence="5" id="KW-0560">Oxidoreductase</keyword>
<dbReference type="EMBL" id="JAACJJ010000058">
    <property type="protein sequence ID" value="KAF5310160.1"/>
    <property type="molecule type" value="Genomic_DNA"/>
</dbReference>
<dbReference type="InterPro" id="IPR000028">
    <property type="entry name" value="Chloroperoxidase"/>
</dbReference>
<evidence type="ECO:0000256" key="2">
    <source>
        <dbReference type="ARBA" id="ARBA00022559"/>
    </source>
</evidence>
<comment type="caution">
    <text evidence="10">The sequence shown here is derived from an EMBL/GenBank/DDBJ whole genome shotgun (WGS) entry which is preliminary data.</text>
</comment>
<feature type="chain" id="PRO_5033989630" description="Heme haloperoxidase family profile domain-containing protein" evidence="8">
    <location>
        <begin position="21"/>
        <end position="378"/>
    </location>
</feature>
<evidence type="ECO:0000256" key="3">
    <source>
        <dbReference type="ARBA" id="ARBA00022617"/>
    </source>
</evidence>
<evidence type="ECO:0000313" key="10">
    <source>
        <dbReference type="EMBL" id="KAF5310160.1"/>
    </source>
</evidence>
<sequence length="378" mass="40852">MAKFTQLSIFVLATLGSVYAFPSYGSLAGLSKRQLDEIIPTLATGDLPSPPGPLSDTSAKLVNVPSHPYIAPGPNDIRGPCPGLNTLANHGYIPRHGIVTPGQIVEAVQEGFNMGNDFARFLAYAAHLVDGNLLTNLISIGGKTPETGPDPPAPAIVGGLNTHRVFEGDASHTRVDTFLGDNHSFNETLFQKLVSFSNKFGNGFYNFAVAKEFRFQLIQDSIAANSQFLFTLPRYFSAYSESCFPIFFWIDGRNPTGNLELDVARSFFETARFPNGFFRANTPTTLKRILGGIDVLYNAHPVGPGANNGTVNSYAVDPTSPTFADFCGIYAGFVTHIVRPLYPDAQGPLLDALNKNLDFLYSATVIGNMGCTQVPHFT</sequence>
<dbReference type="Gene3D" id="1.10.489.10">
    <property type="entry name" value="Chloroperoxidase-like"/>
    <property type="match status" value="1"/>
</dbReference>
<proteinExistence type="inferred from homology"/>
<dbReference type="GO" id="GO:0004601">
    <property type="term" value="F:peroxidase activity"/>
    <property type="evidence" value="ECO:0007669"/>
    <property type="project" value="UniProtKB-KW"/>
</dbReference>
<keyword evidence="11" id="KW-1185">Reference proteome</keyword>
<dbReference type="PANTHER" id="PTHR33577">
    <property type="entry name" value="STERIGMATOCYSTIN BIOSYNTHESIS PEROXIDASE STCC-RELATED"/>
    <property type="match status" value="1"/>
</dbReference>
<feature type="domain" description="Heme haloperoxidase family profile" evidence="9">
    <location>
        <begin position="65"/>
        <end position="291"/>
    </location>
</feature>
<dbReference type="Proteomes" id="UP000567179">
    <property type="component" value="Unassembled WGS sequence"/>
</dbReference>
<evidence type="ECO:0000313" key="11">
    <source>
        <dbReference type="Proteomes" id="UP000567179"/>
    </source>
</evidence>
<comment type="cofactor">
    <cofactor evidence="1">
        <name>heme b</name>
        <dbReference type="ChEBI" id="CHEBI:60344"/>
    </cofactor>
</comment>
<gene>
    <name evidence="10" type="ORF">D9619_010236</name>
</gene>